<evidence type="ECO:0000259" key="10">
    <source>
        <dbReference type="PROSITE" id="PS52004"/>
    </source>
</evidence>
<feature type="domain" description="PKS/mFAS DH" evidence="11">
    <location>
        <begin position="969"/>
        <end position="1286"/>
    </location>
</feature>
<evidence type="ECO:0000259" key="11">
    <source>
        <dbReference type="PROSITE" id="PS52019"/>
    </source>
</evidence>
<evidence type="ECO:0000256" key="6">
    <source>
        <dbReference type="ARBA" id="ARBA00023268"/>
    </source>
</evidence>
<dbReference type="SMART" id="SM00822">
    <property type="entry name" value="PKS_KR"/>
    <property type="match status" value="1"/>
</dbReference>
<dbReference type="InterPro" id="IPR020807">
    <property type="entry name" value="PKS_DH"/>
</dbReference>
<dbReference type="SUPFAM" id="SSF52151">
    <property type="entry name" value="FabD/lysophospholipase-like"/>
    <property type="match status" value="1"/>
</dbReference>
<dbReference type="GO" id="GO:0031177">
    <property type="term" value="F:phosphopantetheine binding"/>
    <property type="evidence" value="ECO:0007669"/>
    <property type="project" value="InterPro"/>
</dbReference>
<dbReference type="GO" id="GO:0016491">
    <property type="term" value="F:oxidoreductase activity"/>
    <property type="evidence" value="ECO:0007669"/>
    <property type="project" value="UniProtKB-KW"/>
</dbReference>
<evidence type="ECO:0000256" key="7">
    <source>
        <dbReference type="PROSITE-ProRule" id="PRU01363"/>
    </source>
</evidence>
<dbReference type="InterPro" id="IPR009081">
    <property type="entry name" value="PP-bd_ACP"/>
</dbReference>
<feature type="region of interest" description="C-terminal hotdog fold" evidence="7">
    <location>
        <begin position="1132"/>
        <end position="1286"/>
    </location>
</feature>
<feature type="compositionally biased region" description="Polar residues" evidence="8">
    <location>
        <begin position="2603"/>
        <end position="2623"/>
    </location>
</feature>
<dbReference type="Pfam" id="PF00698">
    <property type="entry name" value="Acyl_transf_1"/>
    <property type="match status" value="1"/>
</dbReference>
<dbReference type="InterPro" id="IPR006162">
    <property type="entry name" value="Ppantetheine_attach_site"/>
</dbReference>
<dbReference type="InterPro" id="IPR032821">
    <property type="entry name" value="PKS_assoc"/>
</dbReference>
<keyword evidence="2" id="KW-0597">Phosphoprotein</keyword>
<sequence>MAGSKPIPEPIAVVGSSCRLPGGSSSPSKLWSLLKEPRDLLREVPHSRFNVQGFYHEDGEHHGATNATHSYFLDEDEDIRVFDYNFFNINPREAEAMDPQQRILLETVYEGMESSGYSIQTLKGSDTCVFVGQSSDDYTNLLNRDVDTIPNYFATGAARSIMSNRVSYFFDWKGTSVCLDTACSSSLVAVHLGIQELRNGTSKMAVAAGVNLILGPEVYIFESKLHMLSPTGRSRMWDAGADGYARGEGCVAVFLKTLSQAIADGDHIECIIRETGINQDGHTPGITMPSPDAQAALIRATYARAGLDLARKEDRCQYFEAHGTGTPAGDPVEAEALYRAFFSTAEPQADADEPLYVGSIKTVLGHLESGAGLAGFLKASLAVQHGIIPPNMHFNSLNAKITPFYHRLNVPTKALPWPQLPEGTPRRASLNNFGFGGTNAHAIIEHWEPATTGTAETFANGVPHGPFILSANSKSALVASAAAFSDYLSHLDKEAHLSLSDLAWTLQQRTPFSYRAYVSGTTRTEIIDSLAAGLKIAARPEEAGPNTFVTDAMLVTNALPPRILGVFTGQGAQWPGMGSALYEHSALFRSSLQSLEASLAELPEADRPAWSLTEELIKPAATSRIKEAALSQPLCTALQIALVDLLKAAGIEFSGVVGHSSGEIAAAYAAGYLSATDSIRVAYLRGVHAEKAKTGPHPGKMMAVGMSYDEAVSFSSQTKYTGRIVAAASNSRSSTTLSGDADAIAEAEAQLKADGVFARVLLVDTAYHSHHMKLCSDSYLESLKQCNITVLAPDVAPDAGFTWFSSVHGTDGRSIYEPATFKDTYWVDNMAKPVLFSQALDRAVTESHCFDMVLEVGPHPALKGPTSEVLRTITGVDIPYTGVLSRGANDLAAFSSALGFVWSHFQSSEKTVVDFEGFRKACVGSSAALQTPKPRLVKDLPAYAWDHDVPLWKESIVSKKFRLREDRPHELLGTVTPIGNNQEMRWRNVMKINELEWLRGHMFQNQILFPAAGYVSMAVEASIHLAKKNSTAMSGEVADTAQIVELQDLQIHAAITIDADAAGTEVLFVIRVVDRDDSLHQIVAEFNCYSGSVDGTTNDAEKVNFSGRAVITLDSVSDASVLPPRVAPTLPMANVDVTRFYRELEKIGLRYSGDFVVESAQRRLGSSTAVINRPATNGQLIVHPATLDAAFQGVMAAFCFPGDGRMWTSYLPTGIRTVRVNVAAAKLRMQETGENVSQAVADCFLRDASSKVISGDLDLFNANDSSLCEVQITGLTCSSFTKPGPKNDRKTFSKMVWLPEVASGISPEDQPIVKDEMFEEINTLDRISVYFLRRLLEEVSEEEFAAAEWQFRSVMGWAKDYLLPKVDSGQHRRLKPSCINDTAEMVQGWVEKYGHNVDMELAWAVGNNLPAMVRGQVPTLQVLMENNRLNRLYKDGVGIDLVYAQFNALVKQMNHQRPGLRVLEIGAGTGGASVGAIKALSPHFASYTYTDISPAFFEKSKLQFSQEELAKMEFRVLDIERDPVEQGFDEEGYDLILASNVLHATEFLSRTLANCRRITKPGGRMIIIELTGDAIYTSFIMSGLPGWWLGRNDGRRYGPLASEARWDMLMQEAGFSGVDVSCSDLDDFYGLVMSTQAVDNRISLLRDPLSVGTWGSAGSVVAASPITNFVLVGGKTIAVNRTAQTVRRLLRPLGVDVLLVPGVEDLASQKIPAGAAVLCLSDLDEPMFKDLTEPKFKGMQSMILESSALLWVTKNRRTAEPYSNMAIGMARVIAFESPHLVMQFLDVDEFQGGLGNKATAEATLFAETLLRLVYLNSPDFGDVFWVREHELCIEDGRVYVPRIVEDDELNDRLNADRRPITKKLLLGGPEQPGTGNVEVVQESGSIHVLESEPIHLSTSVRTAEDEEASHQIKIQASSLYPVRTRDGKTFYVGVGEDLGDDSKSVLVLSADNGSVVQVAPGNIVQIDLAASNASKPELLQDLLRDLVAESLTSDTEGTLWIHGGDSDLIDRLVTKTSAKSIKLVSTAASGITSEARHRAQASIHRYDTERRILSLLPKGHLTYANLNVAPESEALSRIVRNTSSLSTDTTVDVRPLFKTVQNCQSVSLSLSLLELTAALRRGLESTKTTKGASARLADGIVSIENVPNLPAGSLPPTQVISWATAAPVAAEVFPTSSLSLFKADKTYFLVGLTAELGLSICGWMADHGARHIAIASRNPKVDEAVLEDLKRRGATDMRVFALDISDKQNLLDVHATIKAEMPPIAGVANAAMVLRDKPFDNCSVDDFTYVFGPKVDGSRYMDELFSTPGELDFFIFFSSLACVIGNKGQSNYGAANMYMHTLATQRRQRGLPASIIDIAMLLGVGYVDRALEQLESRLVGVYGYVGLYEPEMHNIFASAILAGHPDSSIGNHAPQIMTGIPVNAGRRFPTKPLFSQVLQEEEQVSSAAGSKAELSTRVLSQLAEAADKGDATLSILEAAFSRKVELILQLPADKIETKVPLIKLGIDSLVAVELRSWFLKELNIDMAVLKFLGGSSILDICRDAIGQLSLSSAPKEVKEVKEVKKAAELIAEAPAPAPVATPKAVTEPATESSPEVAAAATPEPSSDATTESVTGPATESSSELAEPVIEDTPEVVSEPTAETTEAAVESTLEAALEPVVEADPGSAVAISAEAIPEPKVEPTSESTVESVAETAVEPVEATPGPANDTAIETTIEPTTHTTEASVEVATETITEPAVASDIDTPPELDVEPAVETTPEATTEPATPATEALAEPVGEVTNEVAADVAANPTDELTAAATTEASTEPTTETAVEAATAVLEPTAESVSEPTPTLVEEPGTETITPEHEVAAEPETTKLIIEPEAATEFTAEPSTGTSVAASEDTPSSPTTAPTESSSDDGRPRTPVNGHNESFSSPSVAWTPSTPSSTPSSTPMSTPGSINTEKSP</sequence>
<dbReference type="CDD" id="cd00833">
    <property type="entry name" value="PKS"/>
    <property type="match status" value="1"/>
</dbReference>
<accession>S3C2L2</accession>
<dbReference type="PANTHER" id="PTHR43775:SF20">
    <property type="entry name" value="HYBRID PKS-NRPS SYNTHETASE APDA"/>
    <property type="match status" value="1"/>
</dbReference>
<name>S3C2L2_OPHP1</name>
<feature type="compositionally biased region" description="Low complexity" evidence="8">
    <location>
        <begin position="2753"/>
        <end position="2768"/>
    </location>
</feature>
<dbReference type="InterPro" id="IPR049900">
    <property type="entry name" value="PKS_mFAS_DH"/>
</dbReference>
<evidence type="ECO:0000313" key="13">
    <source>
        <dbReference type="Proteomes" id="UP000016923"/>
    </source>
</evidence>
<dbReference type="Pfam" id="PF00109">
    <property type="entry name" value="ketoacyl-synt"/>
    <property type="match status" value="1"/>
</dbReference>
<dbReference type="Pfam" id="PF21089">
    <property type="entry name" value="PKS_DH_N"/>
    <property type="match status" value="1"/>
</dbReference>
<dbReference type="SMART" id="SM00826">
    <property type="entry name" value="PKS_DH"/>
    <property type="match status" value="1"/>
</dbReference>
<dbReference type="eggNOG" id="KOG1202">
    <property type="taxonomic scope" value="Eukaryota"/>
</dbReference>
<feature type="compositionally biased region" description="Low complexity" evidence="8">
    <location>
        <begin position="2577"/>
        <end position="2590"/>
    </location>
</feature>
<dbReference type="Gene3D" id="3.30.70.3290">
    <property type="match status" value="1"/>
</dbReference>
<feature type="compositionally biased region" description="Low complexity" evidence="8">
    <location>
        <begin position="2914"/>
        <end position="2939"/>
    </location>
</feature>
<dbReference type="Pfam" id="PF08659">
    <property type="entry name" value="KR"/>
    <property type="match status" value="1"/>
</dbReference>
<dbReference type="InterPro" id="IPR001227">
    <property type="entry name" value="Ac_transferase_dom_sf"/>
</dbReference>
<proteinExistence type="predicted"/>
<dbReference type="InterPro" id="IPR036736">
    <property type="entry name" value="ACP-like_sf"/>
</dbReference>
<keyword evidence="4" id="KW-0808">Transferase</keyword>
<keyword evidence="3" id="KW-0489">Methyltransferase</keyword>
<dbReference type="GO" id="GO:0004315">
    <property type="term" value="F:3-oxoacyl-[acyl-carrier-protein] synthase activity"/>
    <property type="evidence" value="ECO:0007669"/>
    <property type="project" value="InterPro"/>
</dbReference>
<feature type="region of interest" description="N-terminal hotdog fold" evidence="7">
    <location>
        <begin position="969"/>
        <end position="1116"/>
    </location>
</feature>
<feature type="compositionally biased region" description="Low complexity" evidence="8">
    <location>
        <begin position="2794"/>
        <end position="2825"/>
    </location>
</feature>
<dbReference type="SUPFAM" id="SSF47336">
    <property type="entry name" value="ACP-like"/>
    <property type="match status" value="1"/>
</dbReference>
<dbReference type="PROSITE" id="PS52019">
    <property type="entry name" value="PKS_MFAS_DH"/>
    <property type="match status" value="1"/>
</dbReference>
<dbReference type="InterPro" id="IPR042104">
    <property type="entry name" value="PKS_dehydratase_sf"/>
</dbReference>
<dbReference type="SMART" id="SM00823">
    <property type="entry name" value="PKS_PP"/>
    <property type="match status" value="1"/>
</dbReference>
<dbReference type="EMBL" id="KE148154">
    <property type="protein sequence ID" value="EPE06001.1"/>
    <property type="molecule type" value="Genomic_DNA"/>
</dbReference>
<dbReference type="InterPro" id="IPR049551">
    <property type="entry name" value="PKS_DH_C"/>
</dbReference>
<dbReference type="SUPFAM" id="SSF53901">
    <property type="entry name" value="Thiolase-like"/>
    <property type="match status" value="1"/>
</dbReference>
<dbReference type="Pfam" id="PF14765">
    <property type="entry name" value="PS-DH"/>
    <property type="match status" value="1"/>
</dbReference>
<evidence type="ECO:0000256" key="4">
    <source>
        <dbReference type="ARBA" id="ARBA00022679"/>
    </source>
</evidence>
<dbReference type="Proteomes" id="UP000016923">
    <property type="component" value="Unassembled WGS sequence"/>
</dbReference>
<keyword evidence="6" id="KW-0511">Multifunctional enzyme</keyword>
<dbReference type="SMART" id="SM00825">
    <property type="entry name" value="PKS_KS"/>
    <property type="match status" value="1"/>
</dbReference>
<dbReference type="Gene3D" id="3.40.50.720">
    <property type="entry name" value="NAD(P)-binding Rossmann-like Domain"/>
    <property type="match status" value="2"/>
</dbReference>
<dbReference type="PROSITE" id="PS00012">
    <property type="entry name" value="PHOSPHOPANTETHEINE"/>
    <property type="match status" value="1"/>
</dbReference>
<feature type="active site" description="Proton donor; for dehydratase activity" evidence="7">
    <location>
        <position position="1188"/>
    </location>
</feature>
<dbReference type="InterPro" id="IPR050091">
    <property type="entry name" value="PKS_NRPS_Biosynth_Enz"/>
</dbReference>
<dbReference type="InterPro" id="IPR013968">
    <property type="entry name" value="PKS_KR"/>
</dbReference>
<evidence type="ECO:0000313" key="12">
    <source>
        <dbReference type="EMBL" id="EPE06001.1"/>
    </source>
</evidence>
<dbReference type="HOGENOM" id="CLU_000022_31_0_1"/>
<dbReference type="InterPro" id="IPR013217">
    <property type="entry name" value="Methyltransf_12"/>
</dbReference>
<protein>
    <submittedName>
        <fullName evidence="12">Lovastatin nonaketide synthase</fullName>
    </submittedName>
</protein>
<dbReference type="OrthoDB" id="329835at2759"/>
<dbReference type="GO" id="GO:0032259">
    <property type="term" value="P:methylation"/>
    <property type="evidence" value="ECO:0007669"/>
    <property type="project" value="UniProtKB-KW"/>
</dbReference>
<dbReference type="InterPro" id="IPR049552">
    <property type="entry name" value="PKS_DH_N"/>
</dbReference>
<feature type="domain" description="Carrier" evidence="9">
    <location>
        <begin position="2474"/>
        <end position="2548"/>
    </location>
</feature>
<dbReference type="STRING" id="1262450.S3C2L2"/>
<feature type="active site" description="Proton acceptor; for dehydratase activity" evidence="7">
    <location>
        <position position="1001"/>
    </location>
</feature>
<keyword evidence="13" id="KW-1185">Reference proteome</keyword>
<evidence type="ECO:0000256" key="3">
    <source>
        <dbReference type="ARBA" id="ARBA00022603"/>
    </source>
</evidence>
<dbReference type="InterPro" id="IPR016035">
    <property type="entry name" value="Acyl_Trfase/lysoPLipase"/>
</dbReference>
<dbReference type="Gene3D" id="3.10.129.110">
    <property type="entry name" value="Polyketide synthase dehydratase"/>
    <property type="match status" value="1"/>
</dbReference>
<dbReference type="InterPro" id="IPR016039">
    <property type="entry name" value="Thiolase-like"/>
</dbReference>
<keyword evidence="5" id="KW-0560">Oxidoreductase</keyword>
<dbReference type="InterPro" id="IPR020841">
    <property type="entry name" value="PKS_Beta-ketoAc_synthase_dom"/>
</dbReference>
<dbReference type="GO" id="GO:0004312">
    <property type="term" value="F:fatty acid synthase activity"/>
    <property type="evidence" value="ECO:0007669"/>
    <property type="project" value="TreeGrafter"/>
</dbReference>
<dbReference type="Gene3D" id="3.40.50.150">
    <property type="entry name" value="Vaccinia Virus protein VP39"/>
    <property type="match status" value="1"/>
</dbReference>
<evidence type="ECO:0000256" key="5">
    <source>
        <dbReference type="ARBA" id="ARBA00023002"/>
    </source>
</evidence>
<dbReference type="Pfam" id="PF23297">
    <property type="entry name" value="ACP_SdgA_C"/>
    <property type="match status" value="1"/>
</dbReference>
<dbReference type="GO" id="GO:0006633">
    <property type="term" value="P:fatty acid biosynthetic process"/>
    <property type="evidence" value="ECO:0007669"/>
    <property type="project" value="InterPro"/>
</dbReference>
<dbReference type="InterPro" id="IPR057326">
    <property type="entry name" value="KR_dom"/>
</dbReference>
<dbReference type="Gene3D" id="1.10.1200.10">
    <property type="entry name" value="ACP-like"/>
    <property type="match status" value="1"/>
</dbReference>
<reference evidence="12 13" key="1">
    <citation type="journal article" date="2013" name="BMC Genomics">
        <title>The genome and transcriptome of the pine saprophyte Ophiostoma piceae, and a comparison with the bark beetle-associated pine pathogen Grosmannia clavigera.</title>
        <authorList>
            <person name="Haridas S."/>
            <person name="Wang Y."/>
            <person name="Lim L."/>
            <person name="Massoumi Alamouti S."/>
            <person name="Jackman S."/>
            <person name="Docking R."/>
            <person name="Robertson G."/>
            <person name="Birol I."/>
            <person name="Bohlmann J."/>
            <person name="Breuil C."/>
        </authorList>
    </citation>
    <scope>NUCLEOTIDE SEQUENCE [LARGE SCALE GENOMIC DNA]</scope>
    <source>
        <strain evidence="12 13">UAMH 11346</strain>
    </source>
</reference>
<dbReference type="InterPro" id="IPR016036">
    <property type="entry name" value="Malonyl_transacylase_ACP-bd"/>
</dbReference>
<dbReference type="Pfam" id="PF02801">
    <property type="entry name" value="Ketoacyl-synt_C"/>
    <property type="match status" value="1"/>
</dbReference>
<dbReference type="GO" id="GO:0044550">
    <property type="term" value="P:secondary metabolite biosynthetic process"/>
    <property type="evidence" value="ECO:0007669"/>
    <property type="project" value="TreeGrafter"/>
</dbReference>
<evidence type="ECO:0000256" key="1">
    <source>
        <dbReference type="ARBA" id="ARBA00022450"/>
    </source>
</evidence>
<dbReference type="InterPro" id="IPR018201">
    <property type="entry name" value="Ketoacyl_synth_AS"/>
</dbReference>
<dbReference type="SUPFAM" id="SSF55048">
    <property type="entry name" value="Probable ACP-binding domain of malonyl-CoA ACP transacylase"/>
    <property type="match status" value="1"/>
</dbReference>
<dbReference type="CDD" id="cd02440">
    <property type="entry name" value="AdoMet_MTases"/>
    <property type="match status" value="1"/>
</dbReference>
<organism evidence="12 13">
    <name type="scientific">Ophiostoma piceae (strain UAMH 11346)</name>
    <name type="common">Sap stain fungus</name>
    <dbReference type="NCBI Taxonomy" id="1262450"/>
    <lineage>
        <taxon>Eukaryota</taxon>
        <taxon>Fungi</taxon>
        <taxon>Dikarya</taxon>
        <taxon>Ascomycota</taxon>
        <taxon>Pezizomycotina</taxon>
        <taxon>Sordariomycetes</taxon>
        <taxon>Sordariomycetidae</taxon>
        <taxon>Ophiostomatales</taxon>
        <taxon>Ophiostomataceae</taxon>
        <taxon>Ophiostoma</taxon>
    </lineage>
</organism>
<dbReference type="OMA" id="RGKMMAV"/>
<dbReference type="InterPro" id="IPR036291">
    <property type="entry name" value="NAD(P)-bd_dom_sf"/>
</dbReference>
<dbReference type="Gene3D" id="3.40.366.10">
    <property type="entry name" value="Malonyl-Coenzyme A Acyl Carrier Protein, domain 2"/>
    <property type="match status" value="1"/>
</dbReference>
<keyword evidence="1" id="KW-0596">Phosphopantetheine</keyword>
<dbReference type="Gene3D" id="3.40.47.10">
    <property type="match status" value="1"/>
</dbReference>
<dbReference type="PROSITE" id="PS50075">
    <property type="entry name" value="CARRIER"/>
    <property type="match status" value="1"/>
</dbReference>
<dbReference type="PANTHER" id="PTHR43775">
    <property type="entry name" value="FATTY ACID SYNTHASE"/>
    <property type="match status" value="1"/>
</dbReference>
<feature type="region of interest" description="Disordered" evidence="8">
    <location>
        <begin position="2791"/>
        <end position="2946"/>
    </location>
</feature>
<feature type="domain" description="Ketosynthase family 3 (KS3)" evidence="10">
    <location>
        <begin position="8"/>
        <end position="446"/>
    </location>
</feature>
<dbReference type="Pfam" id="PF08242">
    <property type="entry name" value="Methyltransf_12"/>
    <property type="match status" value="1"/>
</dbReference>
<feature type="region of interest" description="Disordered" evidence="8">
    <location>
        <begin position="2577"/>
        <end position="2644"/>
    </location>
</feature>
<dbReference type="InterPro" id="IPR014043">
    <property type="entry name" value="Acyl_transferase_dom"/>
</dbReference>
<dbReference type="FunFam" id="3.40.47.10:FF:000019">
    <property type="entry name" value="Polyketide synthase type I"/>
    <property type="match status" value="1"/>
</dbReference>
<feature type="compositionally biased region" description="Low complexity" evidence="8">
    <location>
        <begin position="2861"/>
        <end position="2872"/>
    </location>
</feature>
<dbReference type="Pfam" id="PF16197">
    <property type="entry name" value="KAsynt_C_assoc"/>
    <property type="match status" value="1"/>
</dbReference>
<evidence type="ECO:0000256" key="2">
    <source>
        <dbReference type="ARBA" id="ARBA00022553"/>
    </source>
</evidence>
<dbReference type="GO" id="GO:0008168">
    <property type="term" value="F:methyltransferase activity"/>
    <property type="evidence" value="ECO:0007669"/>
    <property type="project" value="UniProtKB-KW"/>
</dbReference>
<dbReference type="PROSITE" id="PS00606">
    <property type="entry name" value="KS3_1"/>
    <property type="match status" value="1"/>
</dbReference>
<dbReference type="InterPro" id="IPR020806">
    <property type="entry name" value="PKS_PP-bd"/>
</dbReference>
<feature type="region of interest" description="Disordered" evidence="8">
    <location>
        <begin position="2672"/>
        <end position="2710"/>
    </location>
</feature>
<dbReference type="SUPFAM" id="SSF51735">
    <property type="entry name" value="NAD(P)-binding Rossmann-fold domains"/>
    <property type="match status" value="1"/>
</dbReference>
<dbReference type="PROSITE" id="PS52004">
    <property type="entry name" value="KS3_2"/>
    <property type="match status" value="1"/>
</dbReference>
<feature type="compositionally biased region" description="Low complexity" evidence="8">
    <location>
        <begin position="2879"/>
        <end position="2895"/>
    </location>
</feature>
<evidence type="ECO:0000259" key="9">
    <source>
        <dbReference type="PROSITE" id="PS50075"/>
    </source>
</evidence>
<dbReference type="VEuPathDB" id="FungiDB:F503_02830"/>
<gene>
    <name evidence="12" type="ORF">F503_02830</name>
</gene>
<dbReference type="InterPro" id="IPR014031">
    <property type="entry name" value="Ketoacyl_synth_C"/>
</dbReference>
<dbReference type="SUPFAM" id="SSF53335">
    <property type="entry name" value="S-adenosyl-L-methionine-dependent methyltransferases"/>
    <property type="match status" value="1"/>
</dbReference>
<dbReference type="InterPro" id="IPR029063">
    <property type="entry name" value="SAM-dependent_MTases_sf"/>
</dbReference>
<feature type="region of interest" description="Disordered" evidence="8">
    <location>
        <begin position="2735"/>
        <end position="2768"/>
    </location>
</feature>
<feature type="compositionally biased region" description="Low complexity" evidence="8">
    <location>
        <begin position="2634"/>
        <end position="2644"/>
    </location>
</feature>
<dbReference type="SMART" id="SM00827">
    <property type="entry name" value="PKS_AT"/>
    <property type="match status" value="1"/>
</dbReference>
<evidence type="ECO:0000256" key="8">
    <source>
        <dbReference type="SAM" id="MobiDB-lite"/>
    </source>
</evidence>
<dbReference type="InterPro" id="IPR014030">
    <property type="entry name" value="Ketoacyl_synth_N"/>
</dbReference>